<sequence length="231" mass="24641">MNRALNVVRLQLINRQTFLWLPLIILFGALGLSLLVYGIVAAAGAEGVKISGGAQAPLWYFGVVGAQALTRTFPFSQAMSITRREFFTGTLLTAGITAVLLSTIFVIGGLVEQATDGYGMNGYFFYMPWLWEAGPLAAGVTFFAVAMFFFVIGFWAATIFKRFGTLVLTVTLVGVSLLVVAIIGIVTITRSWPAVIEGGAALGAFGLAMWGLVLIAVLASSSFLTLRRATP</sequence>
<keyword evidence="1" id="KW-1133">Transmembrane helix</keyword>
<proteinExistence type="predicted"/>
<feature type="transmembrane region" description="Helical" evidence="1">
    <location>
        <begin position="200"/>
        <end position="226"/>
    </location>
</feature>
<dbReference type="OrthoDB" id="3209791at2"/>
<dbReference type="EMBL" id="LDRT01000126">
    <property type="protein sequence ID" value="KTR89974.1"/>
    <property type="molecule type" value="Genomic_DNA"/>
</dbReference>
<gene>
    <name evidence="2" type="ORF">NS220_15550</name>
</gene>
<organism evidence="2 3">
    <name type="scientific">Microbacterium testaceum</name>
    <name type="common">Aureobacterium testaceum</name>
    <name type="synonym">Brevibacterium testaceum</name>
    <dbReference type="NCBI Taxonomy" id="2033"/>
    <lineage>
        <taxon>Bacteria</taxon>
        <taxon>Bacillati</taxon>
        <taxon>Actinomycetota</taxon>
        <taxon>Actinomycetes</taxon>
        <taxon>Micrococcales</taxon>
        <taxon>Microbacteriaceae</taxon>
        <taxon>Microbacterium</taxon>
    </lineage>
</organism>
<dbReference type="AlphaFoldDB" id="A0A147ETR4"/>
<evidence type="ECO:0000313" key="2">
    <source>
        <dbReference type="EMBL" id="KTR89974.1"/>
    </source>
</evidence>
<reference evidence="2 3" key="1">
    <citation type="journal article" date="2016" name="Front. Microbiol.">
        <title>Genomic Resource of Rice Seed Associated Bacteria.</title>
        <authorList>
            <person name="Midha S."/>
            <person name="Bansal K."/>
            <person name="Sharma S."/>
            <person name="Kumar N."/>
            <person name="Patil P.P."/>
            <person name="Chaudhry V."/>
            <person name="Patil P.B."/>
        </authorList>
    </citation>
    <scope>NUCLEOTIDE SEQUENCE [LARGE SCALE GENOMIC DNA]</scope>
    <source>
        <strain evidence="2 3">NS220</strain>
    </source>
</reference>
<dbReference type="PATRIC" id="fig|2033.6.peg.627"/>
<comment type="caution">
    <text evidence="2">The sequence shown here is derived from an EMBL/GenBank/DDBJ whole genome shotgun (WGS) entry which is preliminary data.</text>
</comment>
<feature type="transmembrane region" description="Helical" evidence="1">
    <location>
        <begin position="20"/>
        <end position="45"/>
    </location>
</feature>
<keyword evidence="1" id="KW-0472">Membrane</keyword>
<keyword evidence="1" id="KW-0812">Transmembrane</keyword>
<feature type="transmembrane region" description="Helical" evidence="1">
    <location>
        <begin position="86"/>
        <end position="111"/>
    </location>
</feature>
<dbReference type="RefSeq" id="WP_058624920.1">
    <property type="nucleotide sequence ID" value="NZ_LDRT01000126.1"/>
</dbReference>
<feature type="transmembrane region" description="Helical" evidence="1">
    <location>
        <begin position="57"/>
        <end position="74"/>
    </location>
</feature>
<protein>
    <submittedName>
        <fullName evidence="2">Membrane protein</fullName>
    </submittedName>
</protein>
<evidence type="ECO:0000256" key="1">
    <source>
        <dbReference type="SAM" id="Phobius"/>
    </source>
</evidence>
<name>A0A147ETR4_MICTE</name>
<dbReference type="Proteomes" id="UP000075025">
    <property type="component" value="Unassembled WGS sequence"/>
</dbReference>
<feature type="transmembrane region" description="Helical" evidence="1">
    <location>
        <begin position="163"/>
        <end position="188"/>
    </location>
</feature>
<feature type="transmembrane region" description="Helical" evidence="1">
    <location>
        <begin position="136"/>
        <end position="156"/>
    </location>
</feature>
<evidence type="ECO:0000313" key="3">
    <source>
        <dbReference type="Proteomes" id="UP000075025"/>
    </source>
</evidence>
<accession>A0A147ETR4</accession>